<keyword evidence="4 9" id="KW-0378">Hydrolase</keyword>
<evidence type="ECO:0000256" key="9">
    <source>
        <dbReference type="HAMAP-Rule" id="MF_01470"/>
    </source>
</evidence>
<organism evidence="10 11">
    <name type="scientific">Desulfatibacillum alkenivorans DSM 16219</name>
    <dbReference type="NCBI Taxonomy" id="1121393"/>
    <lineage>
        <taxon>Bacteria</taxon>
        <taxon>Pseudomonadati</taxon>
        <taxon>Thermodesulfobacteriota</taxon>
        <taxon>Desulfobacteria</taxon>
        <taxon>Desulfobacterales</taxon>
        <taxon>Desulfatibacillaceae</taxon>
        <taxon>Desulfatibacillum</taxon>
    </lineage>
</organism>
<evidence type="ECO:0000256" key="8">
    <source>
        <dbReference type="ARBA" id="ARBA00023211"/>
    </source>
</evidence>
<comment type="cofactor">
    <cofactor evidence="9">
        <name>Mg(2+)</name>
        <dbReference type="ChEBI" id="CHEBI:18420"/>
    </cofactor>
    <cofactor evidence="9">
        <name>Mn(2+)</name>
        <dbReference type="ChEBI" id="CHEBI:29035"/>
    </cofactor>
</comment>
<dbReference type="GO" id="GO:0046872">
    <property type="term" value="F:metal ion binding"/>
    <property type="evidence" value="ECO:0007669"/>
    <property type="project" value="UniProtKB-UniRule"/>
</dbReference>
<dbReference type="NCBIfam" id="TIGR00287">
    <property type="entry name" value="cas1"/>
    <property type="match status" value="1"/>
</dbReference>
<dbReference type="InterPro" id="IPR042206">
    <property type="entry name" value="CRISPR-assoc_Cas1_C"/>
</dbReference>
<proteinExistence type="inferred from homology"/>
<dbReference type="Pfam" id="PF01867">
    <property type="entry name" value="Cas_Cas1"/>
    <property type="match status" value="1"/>
</dbReference>
<comment type="function">
    <text evidence="9">CRISPR (clustered regularly interspaced short palindromic repeat), is an adaptive immune system that provides protection against mobile genetic elements (viruses, transposable elements and conjugative plasmids). CRISPR clusters contain spacers, sequences complementary to antecedent mobile elements, and target invading nucleic acids. CRISPR clusters are transcribed and processed into CRISPR RNA (crRNA). Acts as a dsDNA endonuclease. Involved in the integration of spacer DNA into the CRISPR cassette.</text>
</comment>
<protein>
    <recommendedName>
        <fullName evidence="9">CRISPR-associated endonuclease Cas1</fullName>
        <ecNumber evidence="9">3.1.-.-</ecNumber>
    </recommendedName>
</protein>
<dbReference type="EC" id="3.1.-.-" evidence="9"/>
<dbReference type="GO" id="GO:0003677">
    <property type="term" value="F:DNA binding"/>
    <property type="evidence" value="ECO:0007669"/>
    <property type="project" value="UniProtKB-KW"/>
</dbReference>
<evidence type="ECO:0000313" key="10">
    <source>
        <dbReference type="EMBL" id="SHK52349.1"/>
    </source>
</evidence>
<dbReference type="EMBL" id="FQZU01000026">
    <property type="protein sequence ID" value="SHK52349.1"/>
    <property type="molecule type" value="Genomic_DNA"/>
</dbReference>
<keyword evidence="11" id="KW-1185">Reference proteome</keyword>
<dbReference type="InterPro" id="IPR002729">
    <property type="entry name" value="CRISPR-assoc_Cas1"/>
</dbReference>
<evidence type="ECO:0000256" key="7">
    <source>
        <dbReference type="ARBA" id="ARBA00023125"/>
    </source>
</evidence>
<name>A0A1M6T662_9BACT</name>
<keyword evidence="3 9" id="KW-0255">Endonuclease</keyword>
<evidence type="ECO:0000256" key="3">
    <source>
        <dbReference type="ARBA" id="ARBA00022759"/>
    </source>
</evidence>
<dbReference type="PANTHER" id="PTHR43219">
    <property type="entry name" value="CRISPR-ASSOCIATED ENDONUCLEASE CAS1"/>
    <property type="match status" value="1"/>
</dbReference>
<accession>A0A1M6T662</accession>
<feature type="binding site" evidence="9">
    <location>
        <position position="235"/>
    </location>
    <ligand>
        <name>Mn(2+)</name>
        <dbReference type="ChEBI" id="CHEBI:29035"/>
    </ligand>
</feature>
<gene>
    <name evidence="9" type="primary">cas1</name>
    <name evidence="10" type="ORF">SAMN02745216_03609</name>
</gene>
<feature type="binding site" evidence="9">
    <location>
        <position position="220"/>
    </location>
    <ligand>
        <name>Mn(2+)</name>
        <dbReference type="ChEBI" id="CHEBI:29035"/>
    </ligand>
</feature>
<feature type="binding site" evidence="9">
    <location>
        <position position="156"/>
    </location>
    <ligand>
        <name>Mn(2+)</name>
        <dbReference type="ChEBI" id="CHEBI:29035"/>
    </ligand>
</feature>
<keyword evidence="6 9" id="KW-0051">Antiviral defense</keyword>
<keyword evidence="8 9" id="KW-0464">Manganese</keyword>
<keyword evidence="1 9" id="KW-0540">Nuclease</keyword>
<dbReference type="Gene3D" id="3.100.10.20">
    <property type="entry name" value="CRISPR-associated endonuclease Cas1, N-terminal domain"/>
    <property type="match status" value="1"/>
</dbReference>
<evidence type="ECO:0000256" key="6">
    <source>
        <dbReference type="ARBA" id="ARBA00023118"/>
    </source>
</evidence>
<keyword evidence="5 9" id="KW-0460">Magnesium</keyword>
<comment type="subunit">
    <text evidence="9">Homodimer, forms a heterotetramer with a Cas2 homodimer.</text>
</comment>
<comment type="similarity">
    <text evidence="9">Belongs to the CRISPR-associated endonuclease Cas1 family.</text>
</comment>
<keyword evidence="7 9" id="KW-0238">DNA-binding</keyword>
<keyword evidence="2 9" id="KW-0479">Metal-binding</keyword>
<evidence type="ECO:0000313" key="11">
    <source>
        <dbReference type="Proteomes" id="UP000183994"/>
    </source>
</evidence>
<evidence type="ECO:0000256" key="4">
    <source>
        <dbReference type="ARBA" id="ARBA00022801"/>
    </source>
</evidence>
<evidence type="ECO:0000256" key="1">
    <source>
        <dbReference type="ARBA" id="ARBA00022722"/>
    </source>
</evidence>
<dbReference type="RefSeq" id="WP_073477647.1">
    <property type="nucleotide sequence ID" value="NZ_FQZU01000026.1"/>
</dbReference>
<evidence type="ECO:0000256" key="2">
    <source>
        <dbReference type="ARBA" id="ARBA00022723"/>
    </source>
</evidence>
<dbReference type="STRING" id="1121393.SAMN02745216_03609"/>
<reference evidence="11" key="1">
    <citation type="submission" date="2016-11" db="EMBL/GenBank/DDBJ databases">
        <authorList>
            <person name="Varghese N."/>
            <person name="Submissions S."/>
        </authorList>
    </citation>
    <scope>NUCLEOTIDE SEQUENCE [LARGE SCALE GENOMIC DNA]</scope>
    <source>
        <strain evidence="11">DSM 16219</strain>
    </source>
</reference>
<dbReference type="InterPro" id="IPR042211">
    <property type="entry name" value="CRISPR-assoc_Cas1_N"/>
</dbReference>
<dbReference type="PANTHER" id="PTHR43219:SF2">
    <property type="entry name" value="CRISPR-ASSOCIATED ENDONUCLEASE CAS1"/>
    <property type="match status" value="1"/>
</dbReference>
<dbReference type="GO" id="GO:0016787">
    <property type="term" value="F:hydrolase activity"/>
    <property type="evidence" value="ECO:0007669"/>
    <property type="project" value="UniProtKB-KW"/>
</dbReference>
<dbReference type="InterPro" id="IPR019858">
    <property type="entry name" value="CRISPR-assoc_Cas1_HMARI/TNEAP"/>
</dbReference>
<dbReference type="GO" id="GO:0043571">
    <property type="term" value="P:maintenance of CRISPR repeat elements"/>
    <property type="evidence" value="ECO:0007669"/>
    <property type="project" value="UniProtKB-UniRule"/>
</dbReference>
<dbReference type="OrthoDB" id="9803119at2"/>
<dbReference type="Gene3D" id="1.20.120.920">
    <property type="entry name" value="CRISPR-associated endonuclease Cas1, C-terminal domain"/>
    <property type="match status" value="1"/>
</dbReference>
<dbReference type="GO" id="GO:0004520">
    <property type="term" value="F:DNA endonuclease activity"/>
    <property type="evidence" value="ECO:0007669"/>
    <property type="project" value="InterPro"/>
</dbReference>
<dbReference type="Proteomes" id="UP000183994">
    <property type="component" value="Unassembled WGS sequence"/>
</dbReference>
<dbReference type="HAMAP" id="MF_01470">
    <property type="entry name" value="Cas1"/>
    <property type="match status" value="1"/>
</dbReference>
<evidence type="ECO:0000256" key="5">
    <source>
        <dbReference type="ARBA" id="ARBA00022842"/>
    </source>
</evidence>
<sequence>METLFISREARLSRRENTLIVSMDGQKRFFPIEKIRHIVMLGQGRFNSALLCLCGAHGVRVSVFDYYGYYKGSFEPKPQNPSGRVVKEQARCILDDEMRLETAREIVRGAWRNMRANLAYYQYRGLNRLDPVLEHMDRMAEKIETAPSIPKLMGAEGVLHARYFAAWPIVDPRLDFAPRTRRPPNNPINCLISFLNQLTYTAVRHEVFKTHLHETLSWLHSPGTGRSSLSLDLAEPFKPILADNLIFRLVRKNILSDNWFSQQDKVCLLTETGRRHAAEHFSTRLEERYKGKSYREWIYREAIALERSVMGLTPYESFKRKA</sequence>
<dbReference type="GO" id="GO:0051607">
    <property type="term" value="P:defense response to virus"/>
    <property type="evidence" value="ECO:0007669"/>
    <property type="project" value="UniProtKB-UniRule"/>
</dbReference>
<dbReference type="AlphaFoldDB" id="A0A1M6T662"/>